<dbReference type="AlphaFoldDB" id="A0AAE1SIL5"/>
<evidence type="ECO:0000313" key="1">
    <source>
        <dbReference type="EMBL" id="KAK4369441.1"/>
    </source>
</evidence>
<reference evidence="1" key="1">
    <citation type="submission" date="2023-12" db="EMBL/GenBank/DDBJ databases">
        <title>Genome assembly of Anisodus tanguticus.</title>
        <authorList>
            <person name="Wang Y.-J."/>
        </authorList>
    </citation>
    <scope>NUCLEOTIDE SEQUENCE</scope>
    <source>
        <strain evidence="1">KB-2021</strain>
        <tissue evidence="1">Leaf</tissue>
    </source>
</reference>
<name>A0AAE1SIL5_9SOLA</name>
<protein>
    <submittedName>
        <fullName evidence="1">Uncharacterized protein</fullName>
    </submittedName>
</protein>
<gene>
    <name evidence="1" type="ORF">RND71_013233</name>
</gene>
<proteinExistence type="predicted"/>
<sequence length="66" mass="7534">MRWSTHVSLPRLSCDTSRAKTQRCMAWDEKQVSLRFLALSSCLVYSTMTEKTNLILVTSHPIHGPL</sequence>
<comment type="caution">
    <text evidence="1">The sequence shown here is derived from an EMBL/GenBank/DDBJ whole genome shotgun (WGS) entry which is preliminary data.</text>
</comment>
<organism evidence="1 2">
    <name type="scientific">Anisodus tanguticus</name>
    <dbReference type="NCBI Taxonomy" id="243964"/>
    <lineage>
        <taxon>Eukaryota</taxon>
        <taxon>Viridiplantae</taxon>
        <taxon>Streptophyta</taxon>
        <taxon>Embryophyta</taxon>
        <taxon>Tracheophyta</taxon>
        <taxon>Spermatophyta</taxon>
        <taxon>Magnoliopsida</taxon>
        <taxon>eudicotyledons</taxon>
        <taxon>Gunneridae</taxon>
        <taxon>Pentapetalae</taxon>
        <taxon>asterids</taxon>
        <taxon>lamiids</taxon>
        <taxon>Solanales</taxon>
        <taxon>Solanaceae</taxon>
        <taxon>Solanoideae</taxon>
        <taxon>Hyoscyameae</taxon>
        <taxon>Anisodus</taxon>
    </lineage>
</organism>
<dbReference type="EMBL" id="JAVYJV010000006">
    <property type="protein sequence ID" value="KAK4369441.1"/>
    <property type="molecule type" value="Genomic_DNA"/>
</dbReference>
<keyword evidence="2" id="KW-1185">Reference proteome</keyword>
<dbReference type="Proteomes" id="UP001291623">
    <property type="component" value="Unassembled WGS sequence"/>
</dbReference>
<accession>A0AAE1SIL5</accession>
<evidence type="ECO:0000313" key="2">
    <source>
        <dbReference type="Proteomes" id="UP001291623"/>
    </source>
</evidence>